<dbReference type="SMART" id="SM00014">
    <property type="entry name" value="acidPPc"/>
    <property type="match status" value="1"/>
</dbReference>
<keyword evidence="3 7" id="KW-0812">Transmembrane</keyword>
<feature type="non-terminal residue" evidence="9">
    <location>
        <position position="189"/>
    </location>
</feature>
<keyword evidence="5 7" id="KW-1133">Transmembrane helix</keyword>
<evidence type="ECO:0000256" key="3">
    <source>
        <dbReference type="ARBA" id="ARBA00022692"/>
    </source>
</evidence>
<evidence type="ECO:0000256" key="5">
    <source>
        <dbReference type="ARBA" id="ARBA00022989"/>
    </source>
</evidence>
<dbReference type="InterPro" id="IPR036938">
    <property type="entry name" value="PAP2/HPO_sf"/>
</dbReference>
<comment type="subcellular location">
    <subcellularLocation>
        <location evidence="1">Cell membrane</location>
        <topology evidence="1">Multi-pass membrane protein</topology>
    </subcellularLocation>
</comment>
<evidence type="ECO:0000259" key="8">
    <source>
        <dbReference type="SMART" id="SM00014"/>
    </source>
</evidence>
<dbReference type="SUPFAM" id="SSF48317">
    <property type="entry name" value="Acid phosphatase/Vanadium-dependent haloperoxidase"/>
    <property type="match status" value="1"/>
</dbReference>
<keyword evidence="6 7" id="KW-0472">Membrane</keyword>
<feature type="transmembrane region" description="Helical" evidence="7">
    <location>
        <begin position="132"/>
        <end position="150"/>
    </location>
</feature>
<dbReference type="Gene3D" id="1.20.144.10">
    <property type="entry name" value="Phosphatidic acid phosphatase type 2/haloperoxidase"/>
    <property type="match status" value="1"/>
</dbReference>
<evidence type="ECO:0000256" key="4">
    <source>
        <dbReference type="ARBA" id="ARBA00022801"/>
    </source>
</evidence>
<evidence type="ECO:0000256" key="6">
    <source>
        <dbReference type="ARBA" id="ARBA00023136"/>
    </source>
</evidence>
<feature type="transmembrane region" description="Helical" evidence="7">
    <location>
        <begin position="156"/>
        <end position="174"/>
    </location>
</feature>
<accession>A0A382SPH3</accession>
<sequence length="189" mass="22271">MDIILSIDKACFLFINNNLSNSLFDYIMPIFDKTKYFVPILLLPWLYAVFNDKPNRWKLVCLIPLVIILTDQSGLFIKKIVLRPRPWAELDPEMVRHLLDQKGKNYSFPSNHAANSAALATVFSSVYYQYRYFFWIMVLIVMFSRVYIGVHYPIDVITGCFIGTLYGLILVKWWDYFNKKKTEHPYSTT</sequence>
<keyword evidence="4" id="KW-0378">Hydrolase</keyword>
<dbReference type="GO" id="GO:0005886">
    <property type="term" value="C:plasma membrane"/>
    <property type="evidence" value="ECO:0007669"/>
    <property type="project" value="UniProtKB-SubCell"/>
</dbReference>
<organism evidence="9">
    <name type="scientific">marine metagenome</name>
    <dbReference type="NCBI Taxonomy" id="408172"/>
    <lineage>
        <taxon>unclassified sequences</taxon>
        <taxon>metagenomes</taxon>
        <taxon>ecological metagenomes</taxon>
    </lineage>
</organism>
<dbReference type="PANTHER" id="PTHR14969:SF62">
    <property type="entry name" value="DECAPRENYLPHOSPHORYL-5-PHOSPHORIBOSE PHOSPHATASE RV3807C-RELATED"/>
    <property type="match status" value="1"/>
</dbReference>
<dbReference type="AlphaFoldDB" id="A0A382SPH3"/>
<keyword evidence="2" id="KW-1003">Cell membrane</keyword>
<evidence type="ECO:0000256" key="1">
    <source>
        <dbReference type="ARBA" id="ARBA00004651"/>
    </source>
</evidence>
<reference evidence="9" key="1">
    <citation type="submission" date="2018-05" db="EMBL/GenBank/DDBJ databases">
        <authorList>
            <person name="Lanie J.A."/>
            <person name="Ng W.-L."/>
            <person name="Kazmierczak K.M."/>
            <person name="Andrzejewski T.M."/>
            <person name="Davidsen T.M."/>
            <person name="Wayne K.J."/>
            <person name="Tettelin H."/>
            <person name="Glass J.I."/>
            <person name="Rusch D."/>
            <person name="Podicherti R."/>
            <person name="Tsui H.-C.T."/>
            <person name="Winkler M.E."/>
        </authorList>
    </citation>
    <scope>NUCLEOTIDE SEQUENCE</scope>
</reference>
<evidence type="ECO:0000256" key="2">
    <source>
        <dbReference type="ARBA" id="ARBA00022475"/>
    </source>
</evidence>
<feature type="domain" description="Phosphatidic acid phosphatase type 2/haloperoxidase" evidence="8">
    <location>
        <begin position="63"/>
        <end position="171"/>
    </location>
</feature>
<dbReference type="InterPro" id="IPR000326">
    <property type="entry name" value="PAP2/HPO"/>
</dbReference>
<proteinExistence type="predicted"/>
<evidence type="ECO:0000256" key="7">
    <source>
        <dbReference type="SAM" id="Phobius"/>
    </source>
</evidence>
<evidence type="ECO:0000313" key="9">
    <source>
        <dbReference type="EMBL" id="SVD11809.1"/>
    </source>
</evidence>
<name>A0A382SPH3_9ZZZZ</name>
<dbReference type="PANTHER" id="PTHR14969">
    <property type="entry name" value="SPHINGOSINE-1-PHOSPHATE PHOSPHOHYDROLASE"/>
    <property type="match status" value="1"/>
</dbReference>
<protein>
    <recommendedName>
        <fullName evidence="8">Phosphatidic acid phosphatase type 2/haloperoxidase domain-containing protein</fullName>
    </recommendedName>
</protein>
<dbReference type="Pfam" id="PF01569">
    <property type="entry name" value="PAP2"/>
    <property type="match status" value="1"/>
</dbReference>
<dbReference type="EMBL" id="UINC01130629">
    <property type="protein sequence ID" value="SVD11809.1"/>
    <property type="molecule type" value="Genomic_DNA"/>
</dbReference>
<gene>
    <name evidence="9" type="ORF">METZ01_LOCUS364663</name>
</gene>
<dbReference type="GO" id="GO:0016787">
    <property type="term" value="F:hydrolase activity"/>
    <property type="evidence" value="ECO:0007669"/>
    <property type="project" value="UniProtKB-KW"/>
</dbReference>